<evidence type="ECO:0000256" key="1">
    <source>
        <dbReference type="ARBA" id="ARBA00022723"/>
    </source>
</evidence>
<dbReference type="Gene3D" id="1.20.58.900">
    <property type="match status" value="1"/>
</dbReference>
<evidence type="ECO:0000256" key="6">
    <source>
        <dbReference type="SAM" id="MobiDB-lite"/>
    </source>
</evidence>
<dbReference type="PANTHER" id="PTHR46753:SF2">
    <property type="entry name" value="FYVE AND COILED-COIL DOMAIN-CONTAINING PROTEIN 1"/>
    <property type="match status" value="1"/>
</dbReference>
<feature type="coiled-coil region" evidence="5">
    <location>
        <begin position="950"/>
        <end position="1065"/>
    </location>
</feature>
<evidence type="ECO:0000259" key="9">
    <source>
        <dbReference type="PROSITE" id="PS50866"/>
    </source>
</evidence>
<evidence type="ECO:0000256" key="2">
    <source>
        <dbReference type="ARBA" id="ARBA00022771"/>
    </source>
</evidence>
<keyword evidence="10" id="KW-1185">Reference proteome</keyword>
<dbReference type="PROSITE" id="PS50866">
    <property type="entry name" value="GOLD"/>
    <property type="match status" value="1"/>
</dbReference>
<feature type="region of interest" description="Disordered" evidence="6">
    <location>
        <begin position="1545"/>
        <end position="1617"/>
    </location>
</feature>
<keyword evidence="3" id="KW-0862">Zinc</keyword>
<dbReference type="SUPFAM" id="SSF101576">
    <property type="entry name" value="Supernatant protein factor (SPF), C-terminal domain"/>
    <property type="match status" value="1"/>
</dbReference>
<name>A0ABM0JYQ0_APLCA</name>
<dbReference type="CDD" id="cd15726">
    <property type="entry name" value="FYVE_FYCO1"/>
    <property type="match status" value="1"/>
</dbReference>
<feature type="domain" description="RUN" evidence="8">
    <location>
        <begin position="49"/>
        <end position="181"/>
    </location>
</feature>
<dbReference type="Pfam" id="PF02759">
    <property type="entry name" value="RUN"/>
    <property type="match status" value="1"/>
</dbReference>
<feature type="domain" description="FYVE-type" evidence="7">
    <location>
        <begin position="1476"/>
        <end position="1534"/>
    </location>
</feature>
<sequence>MAASAMYPVSNDPTNKAVPSQLQRKILQDVFECIVQLKSEFFEHHQPITDDSVVLQRFCAKFEHLLQIGMRERTSIMGRRKDYWDYFCQCLGSARGSNDGIKYVKSLGENKTSLGRGRAFIRFCLVHQRLADTLQQCAVHDKTKDWFLPSSALMSPKDSQSLISSLYDLNSLHFDLAPRGYDLDTSWPSFANKSGSGSSWAVPISRRSSITSMDTISQISVSVEQTGETERLNRDLESVQAVRDDLIVQVNKLSEEKEKAGQSAWAAQGELQALQQQLSTVQCQHSELQERYKELDVSFVKLKMEKEHMEKVQSDQLKLLEGRCQEEEAKRVNSLKEEEEIWKQEVKDESDRKQREIDKLQADLGQREADCAGYKEEVAQIQNAVVEMLTQFEIPHSGTTSEAHLSSLAGYIRTRNDQLSALSGDKTSVQEFYQKELSDKNKEIGQLEGRIEELRNLARVSQESASGLQEQLTAASLEVHSEREKVQRLNEKELELTAAMEERQKHIETLQSELKVQRDDCEKLRDSKIDLEKQKLELEQRFGGLEANIVELKGQSEQTSKELMSMNEKCQEQEKEINKMKGEKEVDMIGIETKNEEIDDLQRSLEEKEAIVSDLKAQLESSSTTCNSLKSQLHEKSKAVEEMTSQLTGQEQSTDGLKRQLEDNLKQSEIAMKEREKMVEEAEEKLAAAQTQLDEVNTGAEKKQREIVELSDKLSKAEAELETVRAKNGDLEGAVLSLEKEKETMTRETQEKEEGRKIVESERDDVKVKLSACEEEVNNLTSKIECFKDAQAAKDNEIEEMKVKMSELRAESEKEKERMLGLLRDSENVRQSEGEKSEKLNGLIVAMEELRQSKDAEVAEKHEQILSLQDAVSSKDGEVNSLKMEVGQLKVEVEREVCEKSKLVSSHNVENDAAQKKEKEQEEKWTEELRLKDCQVELLISEISTKTDKIEGLKQRVSSTEKDLRKLKEDLSSRSSEIEALQGEALTKQKEFQDLKQTVSDRDGKIEQLTQEYNKQVEDLSEQVKKLKAETTVKENEDILGLSQMQELRASVAQLSSELSSQKSSHEESVSALNMSVSSATGERDLLAQQMNDALLDAQQIKSQLTETSEQLALTYSQLESVTSEKISLSAEVGAMSEELTRALNIKESSERKVKELEASLRSAEDEAQEKLSQKRGLEEELLRVEADLKRVSEEKAELEASARGKNEFSTQVLEESLTEAHAALEEARDEKSLLQGERDQLSHQVEELQGEINRLKDQTSELHTQLSSVENATQNNSSPEVESLKKQLEEQCEQHKSAVEDLNEEISALQFQLSSEQMNRHEISQPNEMGDGESDGLRARISDLEIIIEQLEEELSAARQGRETDSSQVQEMESRFKLKETECSRMKDQLQRMESVLTAEGNKRQVTEAELNSLRQSSQREKQDLETELAAVKSDNEQIKKKLIKLIKDKDDLWQRTDQLVDEQKRKATDRWQDNSMVTHCPQCNTEFSLFVRKHHCRLCGKIYCWACSDFWLDVAHSSKKARVCKSCFERHTDLDAMRQSMSTSMITGSSDEEEDEGQTTPDGVGTREGSHDSAVSPHNQTDEGKIRQSSRVNPAQLDPTEGAAGQVDDPDNPEEGMFQIVTEADVERSMSDYSNQQATDTPENMSTSMLLSAEDLLSGQVNSQNQVWIKPGRTFAVPISIPEENAALEWEFSSHPKDIVFTVNYKEDDSVALSEAEEIVAPCKCDSHKQTVHGELTTKKSGIYTLIFDNTYSRLTSKKVHYSLSYKKSSS</sequence>
<feature type="region of interest" description="Disordered" evidence="6">
    <location>
        <begin position="1268"/>
        <end position="1290"/>
    </location>
</feature>
<dbReference type="PROSITE" id="PS50826">
    <property type="entry name" value="RUN"/>
    <property type="match status" value="1"/>
</dbReference>
<dbReference type="InterPro" id="IPR017455">
    <property type="entry name" value="Znf_FYVE-rel"/>
</dbReference>
<dbReference type="SUPFAM" id="SSF57997">
    <property type="entry name" value="Tropomyosin"/>
    <property type="match status" value="1"/>
</dbReference>
<dbReference type="RefSeq" id="XP_005104668.1">
    <property type="nucleotide sequence ID" value="XM_005104611.3"/>
</dbReference>
<feature type="coiled-coil region" evidence="5">
    <location>
        <begin position="236"/>
        <end position="291"/>
    </location>
</feature>
<evidence type="ECO:0000259" key="7">
    <source>
        <dbReference type="PROSITE" id="PS50178"/>
    </source>
</evidence>
<feature type="compositionally biased region" description="Polar residues" evidence="6">
    <location>
        <begin position="1268"/>
        <end position="1281"/>
    </location>
</feature>
<evidence type="ECO:0000256" key="3">
    <source>
        <dbReference type="ARBA" id="ARBA00022833"/>
    </source>
</evidence>
<dbReference type="PROSITE" id="PS50178">
    <property type="entry name" value="ZF_FYVE"/>
    <property type="match status" value="1"/>
</dbReference>
<dbReference type="InterPro" id="IPR013083">
    <property type="entry name" value="Znf_RING/FYVE/PHD"/>
</dbReference>
<dbReference type="InterPro" id="IPR011011">
    <property type="entry name" value="Znf_FYVE_PHD"/>
</dbReference>
<dbReference type="InterPro" id="IPR000306">
    <property type="entry name" value="Znf_FYVE"/>
</dbReference>
<feature type="region of interest" description="Disordered" evidence="6">
    <location>
        <begin position="808"/>
        <end position="836"/>
    </location>
</feature>
<keyword evidence="5" id="KW-0175">Coiled coil</keyword>
<feature type="coiled-coil region" evidence="5">
    <location>
        <begin position="317"/>
        <end position="377"/>
    </location>
</feature>
<accession>A0ABM0JYQ0</accession>
<dbReference type="InterPro" id="IPR036598">
    <property type="entry name" value="GOLD_dom_sf"/>
</dbReference>
<evidence type="ECO:0000256" key="5">
    <source>
        <dbReference type="SAM" id="Coils"/>
    </source>
</evidence>
<dbReference type="Gene3D" id="1.10.287.1490">
    <property type="match status" value="1"/>
</dbReference>
<dbReference type="Gene3D" id="3.30.40.10">
    <property type="entry name" value="Zinc/RING finger domain, C3HC4 (zinc finger)"/>
    <property type="match status" value="1"/>
</dbReference>
<organism evidence="10 11">
    <name type="scientific">Aplysia californica</name>
    <name type="common">California sea hare</name>
    <dbReference type="NCBI Taxonomy" id="6500"/>
    <lineage>
        <taxon>Eukaryota</taxon>
        <taxon>Metazoa</taxon>
        <taxon>Spiralia</taxon>
        <taxon>Lophotrochozoa</taxon>
        <taxon>Mollusca</taxon>
        <taxon>Gastropoda</taxon>
        <taxon>Heterobranchia</taxon>
        <taxon>Euthyneura</taxon>
        <taxon>Tectipleura</taxon>
        <taxon>Aplysiida</taxon>
        <taxon>Aplysioidea</taxon>
        <taxon>Aplysiidae</taxon>
        <taxon>Aplysia</taxon>
    </lineage>
</organism>
<gene>
    <name evidence="11" type="primary">LOC101845184</name>
</gene>
<feature type="domain" description="GOLD" evidence="9">
    <location>
        <begin position="1656"/>
        <end position="1768"/>
    </location>
</feature>
<proteinExistence type="predicted"/>
<reference evidence="11" key="1">
    <citation type="submission" date="2025-08" db="UniProtKB">
        <authorList>
            <consortium name="RefSeq"/>
        </authorList>
    </citation>
    <scope>IDENTIFICATION</scope>
</reference>
<dbReference type="SUPFAM" id="SSF57903">
    <property type="entry name" value="FYVE/PHD zinc finger"/>
    <property type="match status" value="1"/>
</dbReference>
<evidence type="ECO:0000256" key="4">
    <source>
        <dbReference type="PROSITE-ProRule" id="PRU00091"/>
    </source>
</evidence>
<evidence type="ECO:0000313" key="11">
    <source>
        <dbReference type="RefSeq" id="XP_005104668.1"/>
    </source>
</evidence>
<dbReference type="SUPFAM" id="SSF140741">
    <property type="entry name" value="RUN domain-like"/>
    <property type="match status" value="1"/>
</dbReference>
<dbReference type="SMART" id="SM00064">
    <property type="entry name" value="FYVE"/>
    <property type="match status" value="1"/>
</dbReference>
<dbReference type="InterPro" id="IPR047337">
    <property type="entry name" value="FYVE_FYCO1"/>
</dbReference>
<keyword evidence="2 4" id="KW-0863">Zinc-finger</keyword>
<evidence type="ECO:0000313" key="10">
    <source>
        <dbReference type="Proteomes" id="UP000694888"/>
    </source>
</evidence>
<feature type="region of interest" description="Disordered" evidence="6">
    <location>
        <begin position="1358"/>
        <end position="1377"/>
    </location>
</feature>
<dbReference type="PANTHER" id="PTHR46753">
    <property type="entry name" value="FYVE AND COILED-COIL DOMAIN-CONTAINING PROTEIN 1"/>
    <property type="match status" value="1"/>
</dbReference>
<dbReference type="GeneID" id="101845184"/>
<dbReference type="InterPro" id="IPR004012">
    <property type="entry name" value="Run_dom"/>
</dbReference>
<dbReference type="InterPro" id="IPR009038">
    <property type="entry name" value="GOLD_dom"/>
</dbReference>
<evidence type="ECO:0000259" key="8">
    <source>
        <dbReference type="PROSITE" id="PS50826"/>
    </source>
</evidence>
<dbReference type="Gene3D" id="2.60.120.680">
    <property type="entry name" value="GOLD domain"/>
    <property type="match status" value="1"/>
</dbReference>
<dbReference type="Pfam" id="PF01363">
    <property type="entry name" value="FYVE"/>
    <property type="match status" value="1"/>
</dbReference>
<dbReference type="InterPro" id="IPR037213">
    <property type="entry name" value="Run_dom_sf"/>
</dbReference>
<keyword evidence="1" id="KW-0479">Metal-binding</keyword>
<protein>
    <submittedName>
        <fullName evidence="11">FYVE and coiled-coil domain-containing protein 1</fullName>
    </submittedName>
</protein>
<dbReference type="Proteomes" id="UP000694888">
    <property type="component" value="Unplaced"/>
</dbReference>